<sequence length="81" mass="8538">MGHVWISKHLSPPHLLAASAGLGASWAAEGSWPNNPIILVVPYPAGGTMDTAKLHALEHAGKYFQVKGPLNAMRSPQGEPC</sequence>
<name>A0A6N1WZ86_9BURK</name>
<protein>
    <submittedName>
        <fullName evidence="1">Uncharacterized protein</fullName>
    </submittedName>
</protein>
<dbReference type="InterPro" id="IPR036661">
    <property type="entry name" value="Luciferase-like_sf"/>
</dbReference>
<dbReference type="RefSeq" id="WP_175502331.1">
    <property type="nucleotide sequence ID" value="NZ_CAURQT010000024.1"/>
</dbReference>
<dbReference type="SUPFAM" id="SSF51679">
    <property type="entry name" value="Bacterial luciferase-like"/>
    <property type="match status" value="1"/>
</dbReference>
<evidence type="ECO:0000313" key="2">
    <source>
        <dbReference type="Proteomes" id="UP000509579"/>
    </source>
</evidence>
<reference evidence="1 2" key="1">
    <citation type="submission" date="2020-06" db="EMBL/GenBank/DDBJ databases">
        <title>Acidovorax antarctica sp. nov., isolated from Corinth ice sheet soil, Antarctic Fields Peninsula.</title>
        <authorList>
            <person name="Xu Q."/>
            <person name="Peng F."/>
        </authorList>
    </citation>
    <scope>NUCLEOTIDE SEQUENCE [LARGE SCALE GENOMIC DNA]</scope>
    <source>
        <strain evidence="1 2">16-35-5</strain>
    </source>
</reference>
<dbReference type="KEGG" id="aant:HUK68_13505"/>
<dbReference type="Proteomes" id="UP000509579">
    <property type="component" value="Chromosome"/>
</dbReference>
<evidence type="ECO:0000313" key="1">
    <source>
        <dbReference type="EMBL" id="QKV51393.1"/>
    </source>
</evidence>
<dbReference type="AlphaFoldDB" id="A0A6N1WZ86"/>
<dbReference type="EMBL" id="CP054840">
    <property type="protein sequence ID" value="QKV51393.1"/>
    <property type="molecule type" value="Genomic_DNA"/>
</dbReference>
<accession>A0A6N1WZ86</accession>
<organism evidence="1 2">
    <name type="scientific">Comamonas antarctica</name>
    <dbReference type="NCBI Taxonomy" id="2743470"/>
    <lineage>
        <taxon>Bacteria</taxon>
        <taxon>Pseudomonadati</taxon>
        <taxon>Pseudomonadota</taxon>
        <taxon>Betaproteobacteria</taxon>
        <taxon>Burkholderiales</taxon>
        <taxon>Comamonadaceae</taxon>
        <taxon>Comamonas</taxon>
    </lineage>
</organism>
<keyword evidence="2" id="KW-1185">Reference proteome</keyword>
<dbReference type="Gene3D" id="3.20.20.30">
    <property type="entry name" value="Luciferase-like domain"/>
    <property type="match status" value="1"/>
</dbReference>
<proteinExistence type="predicted"/>
<gene>
    <name evidence="1" type="ORF">HUK68_13505</name>
</gene>
<dbReference type="GO" id="GO:0016705">
    <property type="term" value="F:oxidoreductase activity, acting on paired donors, with incorporation or reduction of molecular oxygen"/>
    <property type="evidence" value="ECO:0007669"/>
    <property type="project" value="InterPro"/>
</dbReference>